<keyword evidence="6" id="KW-0460">Magnesium</keyword>
<evidence type="ECO:0000256" key="4">
    <source>
        <dbReference type="ARBA" id="ARBA00022490"/>
    </source>
</evidence>
<evidence type="ECO:0000313" key="14">
    <source>
        <dbReference type="RefSeq" id="XP_022330792.1"/>
    </source>
</evidence>
<dbReference type="GO" id="GO:0005737">
    <property type="term" value="C:cytoplasm"/>
    <property type="evidence" value="ECO:0007669"/>
    <property type="project" value="UniProtKB-SubCell"/>
</dbReference>
<dbReference type="GO" id="GO:0019693">
    <property type="term" value="P:ribose phosphate metabolic process"/>
    <property type="evidence" value="ECO:0007669"/>
    <property type="project" value="TreeGrafter"/>
</dbReference>
<dbReference type="InterPro" id="IPR015797">
    <property type="entry name" value="NUDIX_hydrolase-like_dom_sf"/>
</dbReference>
<evidence type="ECO:0000256" key="1">
    <source>
        <dbReference type="ARBA" id="ARBA00001946"/>
    </source>
</evidence>
<comment type="catalytic activity">
    <reaction evidence="7">
        <text>UDP-sugar + H2O = UMP + alpha-D-aldose 1-phosphate.</text>
        <dbReference type="EC" id="3.6.1.45"/>
    </reaction>
</comment>
<dbReference type="KEGG" id="cvn:111129030"/>
<evidence type="ECO:0000313" key="13">
    <source>
        <dbReference type="Proteomes" id="UP000694844"/>
    </source>
</evidence>
<dbReference type="GO" id="GO:0008768">
    <property type="term" value="F:UDP-sugar diphosphatase activity"/>
    <property type="evidence" value="ECO:0007669"/>
    <property type="project" value="UniProtKB-EC"/>
</dbReference>
<dbReference type="SUPFAM" id="SSF55811">
    <property type="entry name" value="Nudix"/>
    <property type="match status" value="1"/>
</dbReference>
<comment type="function">
    <text evidence="8">Hydrolyzes UDP-glucose to glucose 1-phosphate and UMP and ADP-ribose to ribose 5-phosphate and AMP. The physiological substrate is probably UDP-glucose. Poor activity on other substrates such as ADP-glucose, CDP-glucose, GDP-glucose and GDP-mannose.</text>
</comment>
<protein>
    <recommendedName>
        <fullName evidence="10">Uridine diphosphate glucose pyrophosphatase NUDT14</fullName>
        <ecNumber evidence="9">3.6.1.45</ecNumber>
    </recommendedName>
    <alternativeName>
        <fullName evidence="11">Nucleoside diphosphate-linked moiety X motif 14</fullName>
    </alternativeName>
</protein>
<keyword evidence="4" id="KW-0963">Cytoplasm</keyword>
<keyword evidence="5" id="KW-0378">Hydrolase</keyword>
<accession>A0A8B8DRD2</accession>
<dbReference type="NCBIfam" id="TIGR00052">
    <property type="entry name" value="nudix-type nucleoside diphosphatase, YffH/AdpP family"/>
    <property type="match status" value="1"/>
</dbReference>
<evidence type="ECO:0000256" key="8">
    <source>
        <dbReference type="ARBA" id="ARBA00054674"/>
    </source>
</evidence>
<feature type="domain" description="Nudix hydrolase" evidence="12">
    <location>
        <begin position="38"/>
        <end position="198"/>
    </location>
</feature>
<comment type="cofactor">
    <cofactor evidence="1">
        <name>Mg(2+)</name>
        <dbReference type="ChEBI" id="CHEBI:18420"/>
    </cofactor>
</comment>
<dbReference type="RefSeq" id="XP_022330792.1">
    <property type="nucleotide sequence ID" value="XM_022475084.1"/>
</dbReference>
<evidence type="ECO:0000256" key="5">
    <source>
        <dbReference type="ARBA" id="ARBA00022801"/>
    </source>
</evidence>
<dbReference type="CDD" id="cd18887">
    <property type="entry name" value="NUDIX_UGPPase_Nudt14"/>
    <property type="match status" value="1"/>
</dbReference>
<dbReference type="FunFam" id="3.90.79.10:FF:000035">
    <property type="entry name" value="Uridine diphosphate glucose pyrophosphatase"/>
    <property type="match status" value="1"/>
</dbReference>
<reference evidence="14" key="1">
    <citation type="submission" date="2025-08" db="UniProtKB">
        <authorList>
            <consortium name="RefSeq"/>
        </authorList>
    </citation>
    <scope>IDENTIFICATION</scope>
    <source>
        <tissue evidence="14">Whole sample</tissue>
    </source>
</reference>
<proteinExistence type="predicted"/>
<evidence type="ECO:0000256" key="3">
    <source>
        <dbReference type="ARBA" id="ARBA00011738"/>
    </source>
</evidence>
<name>A0A8B8DRD2_CRAVI</name>
<dbReference type="PROSITE" id="PS51462">
    <property type="entry name" value="NUDIX"/>
    <property type="match status" value="1"/>
</dbReference>
<evidence type="ECO:0000259" key="12">
    <source>
        <dbReference type="PROSITE" id="PS51462"/>
    </source>
</evidence>
<dbReference type="Proteomes" id="UP000694844">
    <property type="component" value="Chromosome 4"/>
</dbReference>
<keyword evidence="13" id="KW-1185">Reference proteome</keyword>
<dbReference type="GeneID" id="111129030"/>
<evidence type="ECO:0000256" key="2">
    <source>
        <dbReference type="ARBA" id="ARBA00004496"/>
    </source>
</evidence>
<evidence type="ECO:0000256" key="11">
    <source>
        <dbReference type="ARBA" id="ARBA00080475"/>
    </source>
</evidence>
<organism evidence="13 14">
    <name type="scientific">Crassostrea virginica</name>
    <name type="common">Eastern oyster</name>
    <dbReference type="NCBI Taxonomy" id="6565"/>
    <lineage>
        <taxon>Eukaryota</taxon>
        <taxon>Metazoa</taxon>
        <taxon>Spiralia</taxon>
        <taxon>Lophotrochozoa</taxon>
        <taxon>Mollusca</taxon>
        <taxon>Bivalvia</taxon>
        <taxon>Autobranchia</taxon>
        <taxon>Pteriomorphia</taxon>
        <taxon>Ostreida</taxon>
        <taxon>Ostreoidea</taxon>
        <taxon>Ostreidae</taxon>
        <taxon>Crassostrea</taxon>
    </lineage>
</organism>
<comment type="subunit">
    <text evidence="3">Homodimer.</text>
</comment>
<dbReference type="InterPro" id="IPR000086">
    <property type="entry name" value="NUDIX_hydrolase_dom"/>
</dbReference>
<dbReference type="GO" id="GO:0006753">
    <property type="term" value="P:nucleoside phosphate metabolic process"/>
    <property type="evidence" value="ECO:0007669"/>
    <property type="project" value="TreeGrafter"/>
</dbReference>
<dbReference type="PANTHER" id="PTHR11839:SF15">
    <property type="entry name" value="URIDINE DIPHOSPHATE GLUCOSE PYROPHOSPHATASE NUDT14"/>
    <property type="match status" value="1"/>
</dbReference>
<evidence type="ECO:0000256" key="7">
    <source>
        <dbReference type="ARBA" id="ARBA00051086"/>
    </source>
</evidence>
<evidence type="ECO:0000256" key="10">
    <source>
        <dbReference type="ARBA" id="ARBA00071467"/>
    </source>
</evidence>
<dbReference type="EC" id="3.6.1.45" evidence="9"/>
<dbReference type="PANTHER" id="PTHR11839">
    <property type="entry name" value="UDP/ADP-SUGAR PYROPHOSPHATASE"/>
    <property type="match status" value="1"/>
</dbReference>
<dbReference type="GO" id="GO:0046872">
    <property type="term" value="F:metal ion binding"/>
    <property type="evidence" value="ECO:0007669"/>
    <property type="project" value="InterPro"/>
</dbReference>
<dbReference type="OrthoDB" id="10249920at2759"/>
<dbReference type="InterPro" id="IPR004385">
    <property type="entry name" value="NDP_pyrophosphatase"/>
</dbReference>
<comment type="subcellular location">
    <subcellularLocation>
        <location evidence="2">Cytoplasm</location>
    </subcellularLocation>
</comment>
<evidence type="ECO:0000256" key="6">
    <source>
        <dbReference type="ARBA" id="ARBA00022842"/>
    </source>
</evidence>
<dbReference type="AlphaFoldDB" id="A0A8B8DRD2"/>
<gene>
    <name evidence="14" type="primary">LOC111129030</name>
</gene>
<sequence>MDNITDVFVEECTKSRYLKPLRLKYKQNGSGKIWDAMKVHDSIAVLLFNKSKESFVFVKQFRPAIYLNNSETEQKKDSVTIDTNKFPGSLGITYELCAGIIDKDISPAETAKMEIHEECGFDVPLESIEHVTSYRAGVGTTGSKQYLFYAEVTEEMRTGQGGGIVEEGEMIDVIEIPRSEVMTFVMDESINKPVGIMFAVLWYFQNKAN</sequence>
<evidence type="ECO:0000256" key="9">
    <source>
        <dbReference type="ARBA" id="ARBA00066480"/>
    </source>
</evidence>
<dbReference type="Gene3D" id="3.90.79.10">
    <property type="entry name" value="Nucleoside Triphosphate Pyrophosphohydrolase"/>
    <property type="match status" value="1"/>
</dbReference>